<name>A0A5N4DFY5_CAMDR</name>
<dbReference type="InterPro" id="IPR036188">
    <property type="entry name" value="FAD/NAD-bd_sf"/>
</dbReference>
<evidence type="ECO:0000313" key="14">
    <source>
        <dbReference type="EMBL" id="KAB1270017.1"/>
    </source>
</evidence>
<feature type="signal peptide" evidence="13">
    <location>
        <begin position="1"/>
        <end position="26"/>
    </location>
</feature>
<evidence type="ECO:0000256" key="12">
    <source>
        <dbReference type="SAM" id="MobiDB-lite"/>
    </source>
</evidence>
<evidence type="ECO:0000256" key="7">
    <source>
        <dbReference type="ARBA" id="ARBA00023180"/>
    </source>
</evidence>
<dbReference type="OrthoDB" id="66881at2759"/>
<evidence type="ECO:0000256" key="9">
    <source>
        <dbReference type="ARBA" id="ARBA00061494"/>
    </source>
</evidence>
<dbReference type="PANTHER" id="PTHR43539">
    <property type="entry name" value="FLAVIN-BINDING MONOOXYGENASE-LIKE PROTEIN (AFU_ORTHOLOGUE AFUA_4G09220)"/>
    <property type="match status" value="1"/>
</dbReference>
<dbReference type="STRING" id="9838.ENSCDRP00005030130"/>
<keyword evidence="5" id="KW-0274">FAD</keyword>
<keyword evidence="6" id="KW-0560">Oxidoreductase</keyword>
<accession>A0A5N4DFY5</accession>
<comment type="caution">
    <text evidence="14">The sequence shown here is derived from an EMBL/GenBank/DDBJ whole genome shotgun (WGS) entry which is preliminary data.</text>
</comment>
<evidence type="ECO:0000256" key="4">
    <source>
        <dbReference type="ARBA" id="ARBA00022824"/>
    </source>
</evidence>
<evidence type="ECO:0000256" key="5">
    <source>
        <dbReference type="ARBA" id="ARBA00022827"/>
    </source>
</evidence>
<dbReference type="GO" id="GO:0036503">
    <property type="term" value="P:ERAD pathway"/>
    <property type="evidence" value="ECO:0007669"/>
    <property type="project" value="Ensembl"/>
</dbReference>
<feature type="region of interest" description="Disordered" evidence="12">
    <location>
        <begin position="656"/>
        <end position="690"/>
    </location>
</feature>
<dbReference type="Pfam" id="PF13738">
    <property type="entry name" value="Pyr_redox_3"/>
    <property type="match status" value="1"/>
</dbReference>
<comment type="function">
    <text evidence="8">Probable flavoprotein which may function in endoplasmic reticulum associated degradation (ERAD). May bind non-native proteins in the endoplasmic reticulum and target them to the ubiquitination machinery for subsequent degradation.</text>
</comment>
<keyword evidence="7" id="KW-0325">Glycoprotein</keyword>
<organism evidence="14 15">
    <name type="scientific">Camelus dromedarius</name>
    <name type="common">Dromedary</name>
    <name type="synonym">Arabian camel</name>
    <dbReference type="NCBI Taxonomy" id="9838"/>
    <lineage>
        <taxon>Eukaryota</taxon>
        <taxon>Metazoa</taxon>
        <taxon>Chordata</taxon>
        <taxon>Craniata</taxon>
        <taxon>Vertebrata</taxon>
        <taxon>Euteleostomi</taxon>
        <taxon>Mammalia</taxon>
        <taxon>Eutheria</taxon>
        <taxon>Laurasiatheria</taxon>
        <taxon>Artiodactyla</taxon>
        <taxon>Tylopoda</taxon>
        <taxon>Camelidae</taxon>
        <taxon>Camelus</taxon>
    </lineage>
</organism>
<dbReference type="PANTHER" id="PTHR43539:SF23">
    <property type="entry name" value="FAD-DEPENDENT OXIDOREDUCTASE DOMAIN-CONTAINING PROTEIN 2"/>
    <property type="match status" value="1"/>
</dbReference>
<evidence type="ECO:0000256" key="6">
    <source>
        <dbReference type="ARBA" id="ARBA00023002"/>
    </source>
</evidence>
<dbReference type="AlphaFoldDB" id="A0A5N4DFY5"/>
<sequence>MGLSAAAPLWGPLGLLLTVALHPALSLRSARAWAPRHHRDYCVLGAGPAGLQMAYFLQRAGRDYVVFERAPGPGSFFTRFPRHRKLLSINKRYTGKANAEFNLRHDWNSLLSHDPQLLFRHYSSAYFPDAGDMVRYLRDFADKLGLPVLYNTTIAHVTLNKDRRAWNGHYFILTDQKGQAYQCSVLLVATGLSVPNQVDFPGSEYVDGYESVSVDPEDFVGQNVLILGRGNSAFETAENILGVTNFIHMLSRSRVRLSWATHYVGDLRAINNGLLDTYQLKSLDGLLESDLTDLAIVKDRQGKFHITLKFFLEENNQSADAITLPQDESDNFAMRVAYDRVIRCLGWNFNFSIFSKSLRLSSGGEFSKKYPLVRASYESKGSRGLFVLGTASHSVDYRKSAGGFIHGFRYTVRAVHRLLEQRHHDVPWPSTQHPITQLASAIIRRVNEASGLYQMFSVLADVVLLKENATAFEYLEEFPMRMLAQLESITGRQARHGLFVINMEYGKNFSGPDKDVFFYDRSVGHTEDAWQSNFLHPVIYYYRHLPTEQEVRFRPADWPLPRPTAIHHIVEDFLTDWTAPVGHILPLRRFLENCLDTDLRSFYAESCFLFALTRQKLPPFCQQGYLRTQGLMGTESLRQHGVESGLLRDYAAVGWRPGDSGQQPGSQGPGRQPLAPGPPIQHFDGNKEEL</sequence>
<dbReference type="EMBL" id="JWIN03000012">
    <property type="protein sequence ID" value="KAB1270016.1"/>
    <property type="molecule type" value="Genomic_DNA"/>
</dbReference>
<evidence type="ECO:0000256" key="3">
    <source>
        <dbReference type="ARBA" id="ARBA00022729"/>
    </source>
</evidence>
<evidence type="ECO:0000256" key="8">
    <source>
        <dbReference type="ARBA" id="ARBA00056122"/>
    </source>
</evidence>
<evidence type="ECO:0000313" key="15">
    <source>
        <dbReference type="Proteomes" id="UP000299084"/>
    </source>
</evidence>
<evidence type="ECO:0000256" key="2">
    <source>
        <dbReference type="ARBA" id="ARBA00022630"/>
    </source>
</evidence>
<dbReference type="GO" id="GO:0005788">
    <property type="term" value="C:endoplasmic reticulum lumen"/>
    <property type="evidence" value="ECO:0007669"/>
    <property type="project" value="Ensembl"/>
</dbReference>
<protein>
    <recommendedName>
        <fullName evidence="11">FAD-dependent oxidoreductase domain-containing protein 2</fullName>
    </recommendedName>
</protein>
<dbReference type="GO" id="GO:0004497">
    <property type="term" value="F:monooxygenase activity"/>
    <property type="evidence" value="ECO:0007669"/>
    <property type="project" value="TreeGrafter"/>
</dbReference>
<dbReference type="Proteomes" id="UP000299084">
    <property type="component" value="Unassembled WGS sequence"/>
</dbReference>
<reference evidence="14 15" key="2">
    <citation type="journal article" date="2019" name="Mol. Ecol. Resour.">
        <title>Improving Illumina assemblies with Hi-C and long reads: an example with the North African dromedary.</title>
        <authorList>
            <person name="Elbers J.P."/>
            <person name="Rogers M.F."/>
            <person name="Perelman P.L."/>
            <person name="Proskuryakova A.A."/>
            <person name="Serdyukova N.A."/>
            <person name="Johnson W.E."/>
            <person name="Horin P."/>
            <person name="Corander J."/>
            <person name="Murphy D."/>
            <person name="Burger P.A."/>
        </authorList>
    </citation>
    <scope>NUCLEOTIDE SEQUENCE [LARGE SCALE GENOMIC DNA]</scope>
    <source>
        <strain evidence="14">Drom800</strain>
        <tissue evidence="14">Blood</tissue>
    </source>
</reference>
<comment type="subunit">
    <text evidence="10">Interacts with SEL1L. May interact with OS9 and DNAJC10. Interacts with TXNDC16.</text>
</comment>
<comment type="similarity">
    <text evidence="9">Belongs to the FOXRED2 family.</text>
</comment>
<evidence type="ECO:0000256" key="10">
    <source>
        <dbReference type="ARBA" id="ARBA00063390"/>
    </source>
</evidence>
<dbReference type="Gene3D" id="3.50.50.60">
    <property type="entry name" value="FAD/NAD(P)-binding domain"/>
    <property type="match status" value="2"/>
</dbReference>
<feature type="compositionally biased region" description="Low complexity" evidence="12">
    <location>
        <begin position="656"/>
        <end position="673"/>
    </location>
</feature>
<dbReference type="FunFam" id="3.50.50.60:FF:000143">
    <property type="entry name" value="FAD-dependent oxidoreductase domain-containing protein 2"/>
    <property type="match status" value="1"/>
</dbReference>
<keyword evidence="4" id="KW-0256">Endoplasmic reticulum</keyword>
<comment type="cofactor">
    <cofactor evidence="1">
        <name>FAD</name>
        <dbReference type="ChEBI" id="CHEBI:57692"/>
    </cofactor>
</comment>
<evidence type="ECO:0000256" key="1">
    <source>
        <dbReference type="ARBA" id="ARBA00001974"/>
    </source>
</evidence>
<gene>
    <name evidence="14" type="ORF">Cadr_000017380</name>
</gene>
<dbReference type="InterPro" id="IPR050982">
    <property type="entry name" value="Auxin_biosynth/cation_transpt"/>
</dbReference>
<keyword evidence="2" id="KW-0285">Flavoprotein</keyword>
<dbReference type="SUPFAM" id="SSF51905">
    <property type="entry name" value="FAD/NAD(P)-binding domain"/>
    <property type="match status" value="1"/>
</dbReference>
<evidence type="ECO:0000256" key="11">
    <source>
        <dbReference type="ARBA" id="ARBA00068354"/>
    </source>
</evidence>
<reference evidence="14" key="1">
    <citation type="submission" date="2014-12" db="EMBL/GenBank/DDBJ databases">
        <authorList>
            <person name="Fitak R."/>
            <person name="Mohandesan E."/>
            <person name="Burger P.A."/>
            <person name="Jukka C."/>
        </authorList>
    </citation>
    <scope>NUCLEOTIDE SEQUENCE</scope>
    <source>
        <strain evidence="14">Drom800</strain>
        <tissue evidence="14">Blood</tissue>
    </source>
</reference>
<proteinExistence type="inferred from homology"/>
<keyword evidence="3 13" id="KW-0732">Signal</keyword>
<feature type="chain" id="PRO_5036147810" description="FAD-dependent oxidoreductase domain-containing protein 2" evidence="13">
    <location>
        <begin position="27"/>
        <end position="690"/>
    </location>
</feature>
<keyword evidence="15" id="KW-1185">Reference proteome</keyword>
<dbReference type="GO" id="GO:0050660">
    <property type="term" value="F:flavin adenine dinucleotide binding"/>
    <property type="evidence" value="ECO:0007669"/>
    <property type="project" value="Ensembl"/>
</dbReference>
<evidence type="ECO:0000256" key="13">
    <source>
        <dbReference type="SAM" id="SignalP"/>
    </source>
</evidence>
<dbReference type="EMBL" id="JWIN03000012">
    <property type="protein sequence ID" value="KAB1270017.1"/>
    <property type="molecule type" value="Genomic_DNA"/>
</dbReference>